<keyword evidence="9" id="KW-1185">Reference proteome</keyword>
<evidence type="ECO:0000256" key="6">
    <source>
        <dbReference type="SAM" id="MobiDB-lite"/>
    </source>
</evidence>
<dbReference type="GO" id="GO:0005886">
    <property type="term" value="C:plasma membrane"/>
    <property type="evidence" value="ECO:0007669"/>
    <property type="project" value="TreeGrafter"/>
</dbReference>
<evidence type="ECO:0000256" key="3">
    <source>
        <dbReference type="ARBA" id="ARBA00022737"/>
    </source>
</evidence>
<dbReference type="PANTHER" id="PTHR46730">
    <property type="entry name" value="POLYCYSTIN-1"/>
    <property type="match status" value="1"/>
</dbReference>
<evidence type="ECO:0000256" key="1">
    <source>
        <dbReference type="ARBA" id="ARBA00004370"/>
    </source>
</evidence>
<evidence type="ECO:0000256" key="7">
    <source>
        <dbReference type="SAM" id="Phobius"/>
    </source>
</evidence>
<reference evidence="8" key="1">
    <citation type="journal article" date="2023" name="G3 (Bethesda)">
        <title>A reference genome for the long-term kleptoplast-retaining sea slug Elysia crispata morphotype clarki.</title>
        <authorList>
            <person name="Eastman K.E."/>
            <person name="Pendleton A.L."/>
            <person name="Shaikh M.A."/>
            <person name="Suttiyut T."/>
            <person name="Ogas R."/>
            <person name="Tomko P."/>
            <person name="Gavelis G."/>
            <person name="Widhalm J.R."/>
            <person name="Wisecaver J.H."/>
        </authorList>
    </citation>
    <scope>NUCLEOTIDE SEQUENCE</scope>
    <source>
        <strain evidence="8">ECLA1</strain>
    </source>
</reference>
<dbReference type="PANTHER" id="PTHR46730:SF1">
    <property type="entry name" value="PLAT DOMAIN-CONTAINING PROTEIN"/>
    <property type="match status" value="1"/>
</dbReference>
<comment type="caution">
    <text evidence="8">The sequence shown here is derived from an EMBL/GenBank/DDBJ whole genome shotgun (WGS) entry which is preliminary data.</text>
</comment>
<sequence>MEQGHKVYVTGRAYFLTEGLRLNYGFVKIFAETKTEHQRLTLTPKDDPIVIEFEKFRRKKKVLSPHLYVIEENDVVIDSTCVLFSVLQSELYNLTMTLELSGNYNYSFAAILAKYPSEFIRFAEIKFERIGKNTSFFVPRVSHMHKFRYPLSRAMFMVRVPPTPASHRARARAQAARAGPRQSSSRQSGTSRNVTAVKLQIQVLNSQCYYYSRGKWRSDGNCENVHIGEHNKMKCRCHVDAPFAAQKVSALSSLILFNPNAINYHGPTVIPGIFVLMCLLIFLYYAYWSYFQDIRERNNAQTHVIQDMYNPSSADQYLVCISTGVLPGSGTDANVGFLLVGELGSHKFVVPEGSFCYSVNELVRNVLVHMLDWGGTNILTNRALRMLYRGVTEILTDRALRMLYRGVTEILTDRALRMLYRGVTEILTDRALRMLYRGVTEILTDRALRMLYRGVTEILTDRALRMLYRGVTEILTDRALRMLYRGVTEILTDRALRMLYRGVTEILTDRALRMLYRGVTEILTDRALRMLYRGVTEILTDRALRMLYRGVTEILTNRALRMLYRGVTEILTDRALRMLYRGVTEILTDRALRMLYRGVTEILTDRALRMLYRGVTEILTDRALRMLYRGVTEILTDRALRMLYRGVTEILTDRAKNMQTGMERIS</sequence>
<keyword evidence="2 7" id="KW-0812">Transmembrane</keyword>
<dbReference type="EMBL" id="JAWDGP010004442">
    <property type="protein sequence ID" value="KAK3764423.1"/>
    <property type="molecule type" value="Genomic_DNA"/>
</dbReference>
<name>A0AAE0Z7T0_9GAST</name>
<feature type="transmembrane region" description="Helical" evidence="7">
    <location>
        <begin position="269"/>
        <end position="287"/>
    </location>
</feature>
<proteinExistence type="predicted"/>
<keyword evidence="5 7" id="KW-0472">Membrane</keyword>
<protein>
    <recommendedName>
        <fullName evidence="10">GPS domain-containing protein</fullName>
    </recommendedName>
</protein>
<evidence type="ECO:0008006" key="10">
    <source>
        <dbReference type="Google" id="ProtNLM"/>
    </source>
</evidence>
<comment type="subcellular location">
    <subcellularLocation>
        <location evidence="1">Membrane</location>
    </subcellularLocation>
</comment>
<dbReference type="Proteomes" id="UP001283361">
    <property type="component" value="Unassembled WGS sequence"/>
</dbReference>
<dbReference type="GO" id="GO:0006816">
    <property type="term" value="P:calcium ion transport"/>
    <property type="evidence" value="ECO:0007669"/>
    <property type="project" value="TreeGrafter"/>
</dbReference>
<gene>
    <name evidence="8" type="ORF">RRG08_040019</name>
</gene>
<feature type="region of interest" description="Disordered" evidence="6">
    <location>
        <begin position="168"/>
        <end position="192"/>
    </location>
</feature>
<evidence type="ECO:0000256" key="5">
    <source>
        <dbReference type="ARBA" id="ARBA00023136"/>
    </source>
</evidence>
<feature type="compositionally biased region" description="Low complexity" evidence="6">
    <location>
        <begin position="172"/>
        <end position="192"/>
    </location>
</feature>
<dbReference type="GO" id="GO:0005261">
    <property type="term" value="F:monoatomic cation channel activity"/>
    <property type="evidence" value="ECO:0007669"/>
    <property type="project" value="TreeGrafter"/>
</dbReference>
<keyword evidence="4 7" id="KW-1133">Transmembrane helix</keyword>
<evidence type="ECO:0000256" key="4">
    <source>
        <dbReference type="ARBA" id="ARBA00022989"/>
    </source>
</evidence>
<evidence type="ECO:0000313" key="8">
    <source>
        <dbReference type="EMBL" id="KAK3764423.1"/>
    </source>
</evidence>
<dbReference type="AlphaFoldDB" id="A0AAE0Z7T0"/>
<organism evidence="8 9">
    <name type="scientific">Elysia crispata</name>
    <name type="common">lettuce slug</name>
    <dbReference type="NCBI Taxonomy" id="231223"/>
    <lineage>
        <taxon>Eukaryota</taxon>
        <taxon>Metazoa</taxon>
        <taxon>Spiralia</taxon>
        <taxon>Lophotrochozoa</taxon>
        <taxon>Mollusca</taxon>
        <taxon>Gastropoda</taxon>
        <taxon>Heterobranchia</taxon>
        <taxon>Euthyneura</taxon>
        <taxon>Panpulmonata</taxon>
        <taxon>Sacoglossa</taxon>
        <taxon>Placobranchoidea</taxon>
        <taxon>Plakobranchidae</taxon>
        <taxon>Elysia</taxon>
    </lineage>
</organism>
<accession>A0AAE0Z7T0</accession>
<evidence type="ECO:0000256" key="2">
    <source>
        <dbReference type="ARBA" id="ARBA00022692"/>
    </source>
</evidence>
<evidence type="ECO:0000313" key="9">
    <source>
        <dbReference type="Proteomes" id="UP001283361"/>
    </source>
</evidence>
<keyword evidence="3" id="KW-0677">Repeat</keyword>